<feature type="coiled-coil region" evidence="1">
    <location>
        <begin position="47"/>
        <end position="81"/>
    </location>
</feature>
<proteinExistence type="predicted"/>
<evidence type="ECO:0000313" key="4">
    <source>
        <dbReference type="Proteomes" id="UP000025227"/>
    </source>
</evidence>
<feature type="transmembrane region" description="Helical" evidence="3">
    <location>
        <begin position="1353"/>
        <end position="1373"/>
    </location>
</feature>
<dbReference type="Proteomes" id="UP000025227">
    <property type="component" value="Unplaced"/>
</dbReference>
<dbReference type="OrthoDB" id="5830877at2759"/>
<evidence type="ECO:0000256" key="1">
    <source>
        <dbReference type="SAM" id="Coils"/>
    </source>
</evidence>
<protein>
    <submittedName>
        <fullName evidence="5">GRIP domain-containing protein</fullName>
    </submittedName>
</protein>
<evidence type="ECO:0000313" key="5">
    <source>
        <dbReference type="WBParaSite" id="HCON_00048450-00001"/>
    </source>
</evidence>
<name>A0A7I4Y325_HAECO</name>
<feature type="coiled-coil region" evidence="1">
    <location>
        <begin position="242"/>
        <end position="364"/>
    </location>
</feature>
<keyword evidence="4" id="KW-1185">Reference proteome</keyword>
<sequence>MGKKKAVLKKTFSENLEAGDALTQNESKTSDSREDTPTLRSQVDRMREHSTRLIAEYNRKLETLRRENFQLTEELQHSRKLLEAQSSTCQELAEDENKTKSDDQGSREVDHDCQAASNLDCIVNNIKQSFALIASLGAEIPKSKLKRDRIVDSAKRSVGSREEVFRKLLNVCTAMRNVADGDEQGEQSIIESLFDELVGTNRTADHPLLTGEDSDDNSVAIEWTTASSSEPWDHEEDSKLQLANLQLRQRELNELLISERNNYEEKLISLTSALEENIERSNALQLSLANMSKKCTETEEELHRLQGMYNDVVNELGMEKSDHARHSDLLRSAELEISQVKESARIIEEERSRLRLENAELVEKIRTVEVLQASEQRHSEELTQRSKSLEASLLREREHFLRQLEVLQKTLEENGEDSDFDTMTSNGNLVTSSEDCEDHEPSVNQMMEQFSLLKGNLRVLRLQKEENCEKLAQLTLKLSSTNEDLSSTKEKLEQAATQIVDLQTSYEAAQMEIKSSKEENSFLANRIREYEEMIRSAEEDLEKTRMAYADQKKENDDRRVQLDHVKRELDELQMTASEATILRERLVAVESELAESSQLNHHLRSQIDSQVSELNEQLLSKGQQISELEKTISAMEASSAETRARSATEVASLKKELAEANALVEKFSSELEVNSQVTAEEAREHVTAVKNAEANLKLVMEERDNVISELKNTKEQLHELEHDLSDALERCEVLTEEFNSERKKLQCELETARSAEESLVKELWKAEEESAAQNAIQEQMQEKMSRLLDESEALSLKMVEAAAQNEELMEEKESALKENMLLREEMQSIRDNLVAACVHRDELLMKVSNMEAINKMQENQSLSSATLEEHCASSGVVPATYKNESFSGSVVPEGQIIHNDEVVGLRERTKILEEELKFVRAEEKKLREQVGSLTEAVSTRESSLARYEVELVNLQVQLRERRERDTVTHLQSSVELKRSEETINHLRDDNVRLERELFLSHEQLECAKSEIIALQQSLERSEAIALTSRNDNQKLVEQLDRALFEKEQTLIMAGEGQEAAAKVIALERNIATLKSDYDEKLKQALEDLDSSEQQLRHLKDAAEQAYLQRDESFRKMESWRKRFELAAQEIESLIRSNEEVRHLEAALEKSRVEKSTLYEELSSQRSVLDRVLAEKDALLAQLAALNGQLDERTNRLRQAGEAKMDTTLRIVELESQIAALLREKDAVAGQEPGKSSNSGVNTDQSLLQMNSTQHVAVQIENEAELAEIERLRSDLRRAEQRIIELEEFERNVGDNHRSSLEASHSSEHVNISEWPHHFVSASTPLPSLITLLSRRLSALRHHPTRAIMPYFRYAMTVYAVVLHFMLIHCWFLAGCP</sequence>
<feature type="coiled-coil region" evidence="1">
    <location>
        <begin position="902"/>
        <end position="1024"/>
    </location>
</feature>
<feature type="region of interest" description="Disordered" evidence="2">
    <location>
        <begin position="1"/>
        <end position="46"/>
    </location>
</feature>
<keyword evidence="3" id="KW-0472">Membrane</keyword>
<feature type="coiled-coil region" evidence="1">
    <location>
        <begin position="611"/>
        <end position="832"/>
    </location>
</feature>
<keyword evidence="3" id="KW-0812">Transmembrane</keyword>
<evidence type="ECO:0000256" key="3">
    <source>
        <dbReference type="SAM" id="Phobius"/>
    </source>
</evidence>
<feature type="region of interest" description="Disordered" evidence="2">
    <location>
        <begin position="87"/>
        <end position="109"/>
    </location>
</feature>
<feature type="coiled-coil region" evidence="1">
    <location>
        <begin position="1261"/>
        <end position="1288"/>
    </location>
</feature>
<keyword evidence="1" id="KW-0175">Coiled coil</keyword>
<dbReference type="WBParaSite" id="HCON_00048450-00001">
    <property type="protein sequence ID" value="HCON_00048450-00001"/>
    <property type="gene ID" value="HCON_00048450"/>
</dbReference>
<feature type="compositionally biased region" description="Basic and acidic residues" evidence="2">
    <location>
        <begin position="28"/>
        <end position="46"/>
    </location>
</feature>
<feature type="compositionally biased region" description="Basic and acidic residues" evidence="2">
    <location>
        <begin position="95"/>
        <end position="109"/>
    </location>
</feature>
<dbReference type="OMA" id="MLIHCWF"/>
<accession>A0A7I4Y325</accession>
<organism evidence="4 5">
    <name type="scientific">Haemonchus contortus</name>
    <name type="common">Barber pole worm</name>
    <dbReference type="NCBI Taxonomy" id="6289"/>
    <lineage>
        <taxon>Eukaryota</taxon>
        <taxon>Metazoa</taxon>
        <taxon>Ecdysozoa</taxon>
        <taxon>Nematoda</taxon>
        <taxon>Chromadorea</taxon>
        <taxon>Rhabditida</taxon>
        <taxon>Rhabditina</taxon>
        <taxon>Rhabditomorpha</taxon>
        <taxon>Strongyloidea</taxon>
        <taxon>Trichostrongylidae</taxon>
        <taxon>Haemonchus</taxon>
    </lineage>
</organism>
<feature type="coiled-coil region" evidence="1">
    <location>
        <begin position="1063"/>
        <end position="1108"/>
    </location>
</feature>
<keyword evidence="3" id="KW-1133">Transmembrane helix</keyword>
<reference evidence="5" key="1">
    <citation type="submission" date="2020-12" db="UniProtKB">
        <authorList>
            <consortium name="WormBaseParasite"/>
        </authorList>
    </citation>
    <scope>IDENTIFICATION</scope>
    <source>
        <strain evidence="5">MHco3</strain>
    </source>
</reference>
<evidence type="ECO:0000256" key="2">
    <source>
        <dbReference type="SAM" id="MobiDB-lite"/>
    </source>
</evidence>
<feature type="coiled-coil region" evidence="1">
    <location>
        <begin position="471"/>
        <end position="582"/>
    </location>
</feature>
<feature type="coiled-coil region" evidence="1">
    <location>
        <begin position="1133"/>
        <end position="1230"/>
    </location>
</feature>